<sequence length="165" mass="17368">MQATTDLCDANENLLADGSLRVLAPLFQSWGAKPAFAGPVSTLRCFEDNSLVRTALEEPGEGRVLVVDGGGSLRCALLGGNLAQLADRNGWAGVIVNGCVRDADEIDACAIGIRALAAHPRKSDKRGIGQRDVVVEFAGSRIAPGHWCYADRDGVLVADRPLAQS</sequence>
<evidence type="ECO:0000256" key="9">
    <source>
        <dbReference type="PIRSR" id="PIRSR605493-1"/>
    </source>
</evidence>
<evidence type="ECO:0000256" key="1">
    <source>
        <dbReference type="ARBA" id="ARBA00001342"/>
    </source>
</evidence>
<evidence type="ECO:0000256" key="10">
    <source>
        <dbReference type="RuleBase" id="RU004338"/>
    </source>
</evidence>
<dbReference type="Gene3D" id="3.50.30.40">
    <property type="entry name" value="Ribonuclease E inhibitor RraA/RraA-like"/>
    <property type="match status" value="1"/>
</dbReference>
<evidence type="ECO:0000313" key="12">
    <source>
        <dbReference type="Proteomes" id="UP000532440"/>
    </source>
</evidence>
<dbReference type="NCBIfam" id="TIGR01935">
    <property type="entry name" value="NOT-MenG"/>
    <property type="match status" value="1"/>
</dbReference>
<dbReference type="GO" id="GO:0008428">
    <property type="term" value="F:ribonuclease inhibitor activity"/>
    <property type="evidence" value="ECO:0007669"/>
    <property type="project" value="InterPro"/>
</dbReference>
<keyword evidence="9" id="KW-0460">Magnesium</keyword>
<comment type="caution">
    <text evidence="11">The sequence shown here is derived from an EMBL/GenBank/DDBJ whole genome shotgun (WGS) entry which is preliminary data.</text>
</comment>
<dbReference type="EMBL" id="JACHGB010000001">
    <property type="protein sequence ID" value="MBB5270271.1"/>
    <property type="molecule type" value="Genomic_DNA"/>
</dbReference>
<dbReference type="PANTHER" id="PTHR33254:SF4">
    <property type="entry name" value="4-HYDROXY-4-METHYL-2-OXOGLUTARATE ALDOLASE 3-RELATED"/>
    <property type="match status" value="1"/>
</dbReference>
<dbReference type="EC" id="4.1.1.112" evidence="10"/>
<proteinExistence type="inferred from homology"/>
<dbReference type="GO" id="GO:0046872">
    <property type="term" value="F:metal ion binding"/>
    <property type="evidence" value="ECO:0007669"/>
    <property type="project" value="UniProtKB-KW"/>
</dbReference>
<evidence type="ECO:0000256" key="2">
    <source>
        <dbReference type="ARBA" id="ARBA00001968"/>
    </source>
</evidence>
<evidence type="ECO:0000256" key="4">
    <source>
        <dbReference type="ARBA" id="ARBA00011233"/>
    </source>
</evidence>
<dbReference type="RefSeq" id="WP_183963523.1">
    <property type="nucleotide sequence ID" value="NZ_BAABEW010000015.1"/>
</dbReference>
<comment type="catalytic activity">
    <reaction evidence="1 10">
        <text>4-hydroxy-4-methyl-2-oxoglutarate = 2 pyruvate</text>
        <dbReference type="Rhea" id="RHEA:22748"/>
        <dbReference type="ChEBI" id="CHEBI:15361"/>
        <dbReference type="ChEBI" id="CHEBI:58276"/>
        <dbReference type="EC" id="4.1.3.17"/>
    </reaction>
</comment>
<organism evidence="11 12">
    <name type="scientific">Quisquiliibacterium transsilvanicum</name>
    <dbReference type="NCBI Taxonomy" id="1549638"/>
    <lineage>
        <taxon>Bacteria</taxon>
        <taxon>Pseudomonadati</taxon>
        <taxon>Pseudomonadota</taxon>
        <taxon>Betaproteobacteria</taxon>
        <taxon>Burkholderiales</taxon>
        <taxon>Burkholderiaceae</taxon>
        <taxon>Quisquiliibacterium</taxon>
    </lineage>
</organism>
<dbReference type="AlphaFoldDB" id="A0A7W8HE40"/>
<name>A0A7W8HE40_9BURK</name>
<dbReference type="EC" id="4.1.3.17" evidence="10"/>
<keyword evidence="6 10" id="KW-0456">Lyase</keyword>
<keyword evidence="12" id="KW-1185">Reference proteome</keyword>
<dbReference type="GO" id="GO:0008948">
    <property type="term" value="F:oxaloacetate decarboxylase activity"/>
    <property type="evidence" value="ECO:0007669"/>
    <property type="project" value="UniProtKB-EC"/>
</dbReference>
<dbReference type="Proteomes" id="UP000532440">
    <property type="component" value="Unassembled WGS sequence"/>
</dbReference>
<comment type="catalytic activity">
    <reaction evidence="8 10">
        <text>oxaloacetate + H(+) = pyruvate + CO2</text>
        <dbReference type="Rhea" id="RHEA:15641"/>
        <dbReference type="ChEBI" id="CHEBI:15361"/>
        <dbReference type="ChEBI" id="CHEBI:15378"/>
        <dbReference type="ChEBI" id="CHEBI:16452"/>
        <dbReference type="ChEBI" id="CHEBI:16526"/>
        <dbReference type="EC" id="4.1.1.112"/>
    </reaction>
</comment>
<evidence type="ECO:0000256" key="6">
    <source>
        <dbReference type="ARBA" id="ARBA00023239"/>
    </source>
</evidence>
<dbReference type="GO" id="GO:0051252">
    <property type="term" value="P:regulation of RNA metabolic process"/>
    <property type="evidence" value="ECO:0007669"/>
    <property type="project" value="InterPro"/>
</dbReference>
<reference evidence="11 12" key="1">
    <citation type="submission" date="2020-08" db="EMBL/GenBank/DDBJ databases">
        <title>Genomic Encyclopedia of Type Strains, Phase IV (KMG-IV): sequencing the most valuable type-strain genomes for metagenomic binning, comparative biology and taxonomic classification.</title>
        <authorList>
            <person name="Goeker M."/>
        </authorList>
    </citation>
    <scope>NUCLEOTIDE SEQUENCE [LARGE SCALE GENOMIC DNA]</scope>
    <source>
        <strain evidence="11 12">DSM 29781</strain>
    </source>
</reference>
<dbReference type="GO" id="GO:0047443">
    <property type="term" value="F:4-hydroxy-4-methyl-2-oxoglutarate aldolase activity"/>
    <property type="evidence" value="ECO:0007669"/>
    <property type="project" value="UniProtKB-EC"/>
</dbReference>
<gene>
    <name evidence="11" type="ORF">HNQ70_000255</name>
</gene>
<dbReference type="InterPro" id="IPR010203">
    <property type="entry name" value="RraA"/>
</dbReference>
<evidence type="ECO:0000256" key="8">
    <source>
        <dbReference type="ARBA" id="ARBA00047973"/>
    </source>
</evidence>
<keyword evidence="5 9" id="KW-0479">Metal-binding</keyword>
<dbReference type="Pfam" id="PF03737">
    <property type="entry name" value="RraA-like"/>
    <property type="match status" value="1"/>
</dbReference>
<evidence type="ECO:0000256" key="3">
    <source>
        <dbReference type="ARBA" id="ARBA00008621"/>
    </source>
</evidence>
<evidence type="ECO:0000313" key="11">
    <source>
        <dbReference type="EMBL" id="MBB5270271.1"/>
    </source>
</evidence>
<dbReference type="InterPro" id="IPR005493">
    <property type="entry name" value="RraA/RraA-like"/>
</dbReference>
<dbReference type="NCBIfam" id="NF006875">
    <property type="entry name" value="PRK09372.1"/>
    <property type="match status" value="1"/>
</dbReference>
<comment type="similarity">
    <text evidence="3 10">Belongs to the class II aldolase/RraA-like family.</text>
</comment>
<comment type="function">
    <text evidence="7 10">Catalyzes the aldol cleavage of 4-hydroxy-4-methyl-2-oxoglutarate (HMG) into 2 molecules of pyruvate. Also contains a secondary oxaloacetate (OAA) decarboxylase activity due to the common pyruvate enolate transition state formed following C-C bond cleavage in the retro-aldol and decarboxylation reactions.</text>
</comment>
<comment type="cofactor">
    <cofactor evidence="2 10">
        <name>a divalent metal cation</name>
        <dbReference type="ChEBI" id="CHEBI:60240"/>
    </cofactor>
</comment>
<feature type="binding site" evidence="9">
    <location>
        <position position="102"/>
    </location>
    <ligand>
        <name>Mg(2+)</name>
        <dbReference type="ChEBI" id="CHEBI:18420"/>
    </ligand>
</feature>
<accession>A0A7W8HE40</accession>
<protein>
    <recommendedName>
        <fullName evidence="10">4-hydroxy-4-methyl-2-oxoglutarate aldolase</fullName>
        <shortName evidence="10">HMG aldolase</shortName>
        <ecNumber evidence="10">4.1.1.112</ecNumber>
        <ecNumber evidence="10">4.1.3.17</ecNumber>
    </recommendedName>
    <alternativeName>
        <fullName evidence="10">Oxaloacetate decarboxylase</fullName>
    </alternativeName>
</protein>
<comment type="subunit">
    <text evidence="4 10">Homotrimer.</text>
</comment>
<dbReference type="CDD" id="cd16841">
    <property type="entry name" value="RraA_family"/>
    <property type="match status" value="1"/>
</dbReference>
<feature type="binding site" evidence="9">
    <location>
        <position position="101"/>
    </location>
    <ligand>
        <name>substrate</name>
    </ligand>
</feature>
<comment type="cofactor">
    <cofactor evidence="9">
        <name>Mg(2+)</name>
        <dbReference type="ChEBI" id="CHEBI:18420"/>
    </cofactor>
</comment>
<dbReference type="PANTHER" id="PTHR33254">
    <property type="entry name" value="4-HYDROXY-4-METHYL-2-OXOGLUTARATE ALDOLASE 3-RELATED"/>
    <property type="match status" value="1"/>
</dbReference>
<feature type="binding site" evidence="9">
    <location>
        <begin position="79"/>
        <end position="82"/>
    </location>
    <ligand>
        <name>substrate</name>
    </ligand>
</feature>
<dbReference type="InterPro" id="IPR036704">
    <property type="entry name" value="RraA/RraA-like_sf"/>
</dbReference>
<evidence type="ECO:0000256" key="7">
    <source>
        <dbReference type="ARBA" id="ARBA00025046"/>
    </source>
</evidence>
<evidence type="ECO:0000256" key="5">
    <source>
        <dbReference type="ARBA" id="ARBA00022723"/>
    </source>
</evidence>
<dbReference type="SUPFAM" id="SSF89562">
    <property type="entry name" value="RraA-like"/>
    <property type="match status" value="1"/>
</dbReference>